<evidence type="ECO:0000313" key="3">
    <source>
        <dbReference type="Proteomes" id="UP000008021"/>
    </source>
</evidence>
<dbReference type="Gramene" id="OMERI01G20720.2">
    <property type="protein sequence ID" value="OMERI01G20720.2"/>
    <property type="gene ID" value="OMERI01G20720"/>
</dbReference>
<reference evidence="2" key="1">
    <citation type="submission" date="2015-04" db="UniProtKB">
        <authorList>
            <consortium name="EnsemblPlants"/>
        </authorList>
    </citation>
    <scope>IDENTIFICATION</scope>
</reference>
<feature type="compositionally biased region" description="Low complexity" evidence="1">
    <location>
        <begin position="76"/>
        <end position="91"/>
    </location>
</feature>
<dbReference type="Proteomes" id="UP000008021">
    <property type="component" value="Chromosome 1"/>
</dbReference>
<feature type="region of interest" description="Disordered" evidence="1">
    <location>
        <begin position="1"/>
        <end position="160"/>
    </location>
</feature>
<dbReference type="EnsemblPlants" id="OMERI01G20720.2">
    <property type="protein sequence ID" value="OMERI01G20720.2"/>
    <property type="gene ID" value="OMERI01G20720"/>
</dbReference>
<dbReference type="AlphaFoldDB" id="A0A0E0C4K6"/>
<name>A0A0E0C4K6_9ORYZ</name>
<evidence type="ECO:0000313" key="2">
    <source>
        <dbReference type="EnsemblPlants" id="OMERI01G20720.2"/>
    </source>
</evidence>
<accession>A0A0E0C4K6</accession>
<proteinExistence type="predicted"/>
<feature type="compositionally biased region" description="Low complexity" evidence="1">
    <location>
        <begin position="111"/>
        <end position="121"/>
    </location>
</feature>
<feature type="compositionally biased region" description="Pro residues" evidence="1">
    <location>
        <begin position="18"/>
        <end position="29"/>
    </location>
</feature>
<reference evidence="2" key="2">
    <citation type="submission" date="2018-05" db="EMBL/GenBank/DDBJ databases">
        <title>OmerRS3 (Oryza meridionalis Reference Sequence Version 3).</title>
        <authorList>
            <person name="Zhang J."/>
            <person name="Kudrna D."/>
            <person name="Lee S."/>
            <person name="Talag J."/>
            <person name="Welchert J."/>
            <person name="Wing R.A."/>
        </authorList>
    </citation>
    <scope>NUCLEOTIDE SEQUENCE [LARGE SCALE GENOMIC DNA]</scope>
    <source>
        <strain evidence="2">cv. OR44</strain>
    </source>
</reference>
<evidence type="ECO:0000256" key="1">
    <source>
        <dbReference type="SAM" id="MobiDB-lite"/>
    </source>
</evidence>
<organism evidence="2">
    <name type="scientific">Oryza meridionalis</name>
    <dbReference type="NCBI Taxonomy" id="40149"/>
    <lineage>
        <taxon>Eukaryota</taxon>
        <taxon>Viridiplantae</taxon>
        <taxon>Streptophyta</taxon>
        <taxon>Embryophyta</taxon>
        <taxon>Tracheophyta</taxon>
        <taxon>Spermatophyta</taxon>
        <taxon>Magnoliopsida</taxon>
        <taxon>Liliopsida</taxon>
        <taxon>Poales</taxon>
        <taxon>Poaceae</taxon>
        <taxon>BOP clade</taxon>
        <taxon>Oryzoideae</taxon>
        <taxon>Oryzeae</taxon>
        <taxon>Oryzinae</taxon>
        <taxon>Oryza</taxon>
    </lineage>
</organism>
<keyword evidence="3" id="KW-1185">Reference proteome</keyword>
<sequence>PPLLLGRIRRPPVQSRPRLPPRVGTPPPTRGARRPPHSPLSKAARGSGRRGGPRAERSDGDLLPSRTHPADPSPAPRSLRPPLSHGSAVGVDGKGGGSGDLFPSRIDPIVSRSRGSAASDDAGGEDLPYIDDGDGWTWADPASGGAAFGPGHAGRRDDTVQDAARCVAGDAPGTRLPQGELAIEESALDVGLRPAKRGEAVENHPSTLAGRDKRYLAKAFTTEAEAFNIPEGLRQRTAAWRLPSAPVALGAAAAQEDGGSRRCRRP</sequence>
<protein>
    <submittedName>
        <fullName evidence="2">Uncharacterized protein</fullName>
    </submittedName>
</protein>
<feature type="compositionally biased region" description="Acidic residues" evidence="1">
    <location>
        <begin position="122"/>
        <end position="134"/>
    </location>
</feature>